<proteinExistence type="predicted"/>
<protein>
    <submittedName>
        <fullName evidence="1">Uncharacterized protein</fullName>
    </submittedName>
</protein>
<gene>
    <name evidence="1" type="ORF">EVAR_100628_1</name>
</gene>
<comment type="caution">
    <text evidence="1">The sequence shown here is derived from an EMBL/GenBank/DDBJ whole genome shotgun (WGS) entry which is preliminary data.</text>
</comment>
<dbReference type="EMBL" id="BGZK01002560">
    <property type="protein sequence ID" value="GBP94910.1"/>
    <property type="molecule type" value="Genomic_DNA"/>
</dbReference>
<evidence type="ECO:0000313" key="2">
    <source>
        <dbReference type="Proteomes" id="UP000299102"/>
    </source>
</evidence>
<sequence>MRTRYTPTPLIPAPPAHCSESCAARSTSGDTALGCEVLLFRSCSDKEGIVNICERYMIDFILYRLKKKETKNRFLWYTHVDYRSSRGSSDSSSLPQSSFTVAALSRLMICQGVEVALRPGQVHANHASMIPRSIARKKPVAVELLSQPAVMPDRVISRRAFLRSYLTSHVIGKSYLIS</sequence>
<evidence type="ECO:0000313" key="1">
    <source>
        <dbReference type="EMBL" id="GBP94910.1"/>
    </source>
</evidence>
<reference evidence="1 2" key="1">
    <citation type="journal article" date="2019" name="Commun. Biol.">
        <title>The bagworm genome reveals a unique fibroin gene that provides high tensile strength.</title>
        <authorList>
            <person name="Kono N."/>
            <person name="Nakamura H."/>
            <person name="Ohtoshi R."/>
            <person name="Tomita M."/>
            <person name="Numata K."/>
            <person name="Arakawa K."/>
        </authorList>
    </citation>
    <scope>NUCLEOTIDE SEQUENCE [LARGE SCALE GENOMIC DNA]</scope>
</reference>
<accession>A0A4C2A411</accession>
<dbReference type="Proteomes" id="UP000299102">
    <property type="component" value="Unassembled WGS sequence"/>
</dbReference>
<dbReference type="AlphaFoldDB" id="A0A4C2A411"/>
<keyword evidence="2" id="KW-1185">Reference proteome</keyword>
<organism evidence="1 2">
    <name type="scientific">Eumeta variegata</name>
    <name type="common">Bagworm moth</name>
    <name type="synonym">Eumeta japonica</name>
    <dbReference type="NCBI Taxonomy" id="151549"/>
    <lineage>
        <taxon>Eukaryota</taxon>
        <taxon>Metazoa</taxon>
        <taxon>Ecdysozoa</taxon>
        <taxon>Arthropoda</taxon>
        <taxon>Hexapoda</taxon>
        <taxon>Insecta</taxon>
        <taxon>Pterygota</taxon>
        <taxon>Neoptera</taxon>
        <taxon>Endopterygota</taxon>
        <taxon>Lepidoptera</taxon>
        <taxon>Glossata</taxon>
        <taxon>Ditrysia</taxon>
        <taxon>Tineoidea</taxon>
        <taxon>Psychidae</taxon>
        <taxon>Oiketicinae</taxon>
        <taxon>Eumeta</taxon>
    </lineage>
</organism>
<name>A0A4C2A411_EUMVA</name>